<dbReference type="SUPFAM" id="SSF53448">
    <property type="entry name" value="Nucleotide-diphospho-sugar transferases"/>
    <property type="match status" value="1"/>
</dbReference>
<dbReference type="InterPro" id="IPR029044">
    <property type="entry name" value="Nucleotide-diphossugar_trans"/>
</dbReference>
<protein>
    <submittedName>
        <fullName evidence="2">Glycosyltransferase family 2 protein</fullName>
    </submittedName>
</protein>
<evidence type="ECO:0000313" key="3">
    <source>
        <dbReference type="Proteomes" id="UP000281810"/>
    </source>
</evidence>
<dbReference type="GO" id="GO:0016758">
    <property type="term" value="F:hexosyltransferase activity"/>
    <property type="evidence" value="ECO:0007669"/>
    <property type="project" value="UniProtKB-ARBA"/>
</dbReference>
<keyword evidence="2" id="KW-0808">Transferase</keyword>
<dbReference type="AlphaFoldDB" id="A0A3G8Y6Z5"/>
<name>A0A3G8Y6Z5_9FLAO</name>
<dbReference type="EMBL" id="CP034161">
    <property type="protein sequence ID" value="AZI41132.1"/>
    <property type="molecule type" value="Genomic_DNA"/>
</dbReference>
<dbReference type="Pfam" id="PF00535">
    <property type="entry name" value="Glycos_transf_2"/>
    <property type="match status" value="1"/>
</dbReference>
<dbReference type="Proteomes" id="UP000281810">
    <property type="component" value="Chromosome"/>
</dbReference>
<dbReference type="PANTHER" id="PTHR22916">
    <property type="entry name" value="GLYCOSYLTRANSFERASE"/>
    <property type="match status" value="1"/>
</dbReference>
<organism evidence="2 3">
    <name type="scientific">Epilithonimonas vandammei</name>
    <dbReference type="NCBI Taxonomy" id="2487072"/>
    <lineage>
        <taxon>Bacteria</taxon>
        <taxon>Pseudomonadati</taxon>
        <taxon>Bacteroidota</taxon>
        <taxon>Flavobacteriia</taxon>
        <taxon>Flavobacteriales</taxon>
        <taxon>Weeksellaceae</taxon>
        <taxon>Chryseobacterium group</taxon>
        <taxon>Epilithonimonas</taxon>
    </lineage>
</organism>
<dbReference type="RefSeq" id="WP_124804000.1">
    <property type="nucleotide sequence ID" value="NZ_CP034161.1"/>
</dbReference>
<sequence>MSIDFPKVSVVTITYGHEKYITETLDGVLMQQYDGPVEFIIANDNSPDATDEVVKKYFLENPAPSNFEIKYTKHETNKGMMPNFIWALEQTTGEYIAICEGDDYWTDPLKLQKQVCFLEENKGTIFSFTAANILTRQNKMDLYYKHKDFKNGILNKKQFLLNIGADFCTASALFKKEMIIDLPVYFTTCKVGDFPLALLALSKGKIGYCEDITTVYRAYSEGSWSSQQTRKSMRDQFQNIFDTMDRFNAHTNNKFFKLINFYKNEYRYKIVYGDIILAKPSAAIVLVLKNFSLDYKKNYKMIKTLVWKIVKGK</sequence>
<keyword evidence="3" id="KW-1185">Reference proteome</keyword>
<accession>A0A3G8Y6Z5</accession>
<gene>
    <name evidence="2" type="ORF">EIB74_14740</name>
</gene>
<feature type="domain" description="Glycosyltransferase 2-like" evidence="1">
    <location>
        <begin position="9"/>
        <end position="179"/>
    </location>
</feature>
<dbReference type="PANTHER" id="PTHR22916:SF3">
    <property type="entry name" value="UDP-GLCNAC:BETAGAL BETA-1,3-N-ACETYLGLUCOSAMINYLTRANSFERASE-LIKE PROTEIN 1"/>
    <property type="match status" value="1"/>
</dbReference>
<evidence type="ECO:0000313" key="2">
    <source>
        <dbReference type="EMBL" id="AZI41132.1"/>
    </source>
</evidence>
<dbReference type="Gene3D" id="3.90.550.10">
    <property type="entry name" value="Spore Coat Polysaccharide Biosynthesis Protein SpsA, Chain A"/>
    <property type="match status" value="1"/>
</dbReference>
<dbReference type="InterPro" id="IPR001173">
    <property type="entry name" value="Glyco_trans_2-like"/>
</dbReference>
<evidence type="ECO:0000259" key="1">
    <source>
        <dbReference type="Pfam" id="PF00535"/>
    </source>
</evidence>
<reference evidence="3" key="1">
    <citation type="submission" date="2018-11" db="EMBL/GenBank/DDBJ databases">
        <title>Proposal to divide the Flavobacteriaceae and reorganize its genera based on Amino Acid Identity values calculated from whole genome sequences.</title>
        <authorList>
            <person name="Nicholson A.C."/>
            <person name="Gulvik C.A."/>
            <person name="Whitney A.M."/>
            <person name="Humrighouse B.W."/>
            <person name="Bell M."/>
            <person name="Holmes B."/>
            <person name="Steigerwalt A.B."/>
            <person name="Villarma A."/>
            <person name="Sheth M."/>
            <person name="Batra D."/>
            <person name="Pryor J."/>
            <person name="Bernardet J.-F."/>
            <person name="Hugo C."/>
            <person name="Kampfer P."/>
            <person name="Newman J.D."/>
            <person name="McQuiston J.R."/>
        </authorList>
    </citation>
    <scope>NUCLEOTIDE SEQUENCE [LARGE SCALE GENOMIC DNA]</scope>
    <source>
        <strain evidence="3">F5649</strain>
    </source>
</reference>
<dbReference type="OrthoDB" id="199095at2"/>
<proteinExistence type="predicted"/>